<dbReference type="FunFam" id="3.30.559.10:FF:000023">
    <property type="entry name" value="Non-ribosomal peptide synthetase"/>
    <property type="match status" value="1"/>
</dbReference>
<dbReference type="CDD" id="cd19535">
    <property type="entry name" value="Cyc_NRPS"/>
    <property type="match status" value="1"/>
</dbReference>
<dbReference type="GO" id="GO:0005737">
    <property type="term" value="C:cytoplasm"/>
    <property type="evidence" value="ECO:0007669"/>
    <property type="project" value="TreeGrafter"/>
</dbReference>
<organism evidence="7 8">
    <name type="scientific">Solilutibacter pythonis</name>
    <dbReference type="NCBI Taxonomy" id="2483112"/>
    <lineage>
        <taxon>Bacteria</taxon>
        <taxon>Pseudomonadati</taxon>
        <taxon>Pseudomonadota</taxon>
        <taxon>Gammaproteobacteria</taxon>
        <taxon>Lysobacterales</taxon>
        <taxon>Lysobacteraceae</taxon>
        <taxon>Solilutibacter</taxon>
    </lineage>
</organism>
<feature type="region of interest" description="Disordered" evidence="5">
    <location>
        <begin position="1"/>
        <end position="40"/>
    </location>
</feature>
<dbReference type="Gene3D" id="1.10.1200.10">
    <property type="entry name" value="ACP-like"/>
    <property type="match status" value="1"/>
</dbReference>
<evidence type="ECO:0000256" key="3">
    <source>
        <dbReference type="ARBA" id="ARBA00022553"/>
    </source>
</evidence>
<dbReference type="Gene3D" id="3.40.50.12780">
    <property type="entry name" value="N-terminal domain of ligase-like"/>
    <property type="match status" value="1"/>
</dbReference>
<keyword evidence="4" id="KW-0436">Ligase</keyword>
<dbReference type="NCBIfam" id="TIGR01733">
    <property type="entry name" value="AA-adenyl-dom"/>
    <property type="match status" value="1"/>
</dbReference>
<dbReference type="CDD" id="cd12114">
    <property type="entry name" value="A_NRPS_TlmIV_like"/>
    <property type="match status" value="1"/>
</dbReference>
<keyword evidence="3" id="KW-0597">Phosphoprotein</keyword>
<comment type="pathway">
    <text evidence="1">Siderophore biosynthesis.</text>
</comment>
<dbReference type="PANTHER" id="PTHR45527:SF10">
    <property type="entry name" value="PYOCHELIN SYNTHASE PCHF"/>
    <property type="match status" value="1"/>
</dbReference>
<name>A0A3M2I5P0_9GAMM</name>
<keyword evidence="8" id="KW-1185">Reference proteome</keyword>
<evidence type="ECO:0000313" key="8">
    <source>
        <dbReference type="Proteomes" id="UP000275012"/>
    </source>
</evidence>
<protein>
    <submittedName>
        <fullName evidence="7">Amino acid adenylation domain-containing protein</fullName>
    </submittedName>
</protein>
<dbReference type="Pfam" id="PF00550">
    <property type="entry name" value="PP-binding"/>
    <property type="match status" value="1"/>
</dbReference>
<dbReference type="Gene3D" id="3.30.300.30">
    <property type="match status" value="1"/>
</dbReference>
<dbReference type="InterPro" id="IPR042099">
    <property type="entry name" value="ANL_N_sf"/>
</dbReference>
<dbReference type="PANTHER" id="PTHR45527">
    <property type="entry name" value="NONRIBOSOMAL PEPTIDE SYNTHETASE"/>
    <property type="match status" value="1"/>
</dbReference>
<dbReference type="SUPFAM" id="SSF52777">
    <property type="entry name" value="CoA-dependent acyltransferases"/>
    <property type="match status" value="2"/>
</dbReference>
<dbReference type="InterPro" id="IPR000873">
    <property type="entry name" value="AMP-dep_synth/lig_dom"/>
</dbReference>
<dbReference type="InterPro" id="IPR041464">
    <property type="entry name" value="TubC_N"/>
</dbReference>
<dbReference type="InterPro" id="IPR023213">
    <property type="entry name" value="CAT-like_dom_sf"/>
</dbReference>
<evidence type="ECO:0000259" key="6">
    <source>
        <dbReference type="PROSITE" id="PS50075"/>
    </source>
</evidence>
<gene>
    <name evidence="7" type="ORF">EBB59_04915</name>
</gene>
<dbReference type="InterPro" id="IPR044894">
    <property type="entry name" value="TubC_N_sf"/>
</dbReference>
<feature type="domain" description="Carrier" evidence="6">
    <location>
        <begin position="1075"/>
        <end position="1150"/>
    </location>
</feature>
<dbReference type="GO" id="GO:0044550">
    <property type="term" value="P:secondary metabolite biosynthetic process"/>
    <property type="evidence" value="ECO:0007669"/>
    <property type="project" value="TreeGrafter"/>
</dbReference>
<dbReference type="Pfam" id="PF18563">
    <property type="entry name" value="TubC_N"/>
    <property type="match status" value="1"/>
</dbReference>
<evidence type="ECO:0000256" key="1">
    <source>
        <dbReference type="ARBA" id="ARBA00004924"/>
    </source>
</evidence>
<dbReference type="PROSITE" id="PS00455">
    <property type="entry name" value="AMP_BINDING"/>
    <property type="match status" value="1"/>
</dbReference>
<evidence type="ECO:0000256" key="5">
    <source>
        <dbReference type="SAM" id="MobiDB-lite"/>
    </source>
</evidence>
<accession>A0A3M2I5P0</accession>
<dbReference type="Proteomes" id="UP000275012">
    <property type="component" value="Unassembled WGS sequence"/>
</dbReference>
<dbReference type="InterPro" id="IPR010071">
    <property type="entry name" value="AA_adenyl_dom"/>
</dbReference>
<dbReference type="FunFam" id="3.30.300.30:FF:000010">
    <property type="entry name" value="Enterobactin synthetase component F"/>
    <property type="match status" value="1"/>
</dbReference>
<evidence type="ECO:0000256" key="2">
    <source>
        <dbReference type="ARBA" id="ARBA00022450"/>
    </source>
</evidence>
<reference evidence="7 8" key="1">
    <citation type="submission" date="2018-10" db="EMBL/GenBank/DDBJ databases">
        <title>Proposal of Lysobacter pythonis sp. nov. isolated from royal pythons (Python regius).</title>
        <authorList>
            <person name="Hans-Juergen B."/>
            <person name="Huptas C."/>
            <person name="Sandra B."/>
            <person name="Igor L."/>
            <person name="Joachim S."/>
            <person name="Siegfried S."/>
            <person name="Mareike W."/>
            <person name="Peter K."/>
        </authorList>
    </citation>
    <scope>NUCLEOTIDE SEQUENCE [LARGE SCALE GENOMIC DNA]</scope>
    <source>
        <strain evidence="7 8">4284/11</strain>
    </source>
</reference>
<dbReference type="InterPro" id="IPR036736">
    <property type="entry name" value="ACP-like_sf"/>
</dbReference>
<dbReference type="InterPro" id="IPR057737">
    <property type="entry name" value="Condensation_MtbB-like"/>
</dbReference>
<dbReference type="PROSITE" id="PS50075">
    <property type="entry name" value="CARRIER"/>
    <property type="match status" value="1"/>
</dbReference>
<dbReference type="Gene3D" id="3.30.559.10">
    <property type="entry name" value="Chloramphenicol acetyltransferase-like domain"/>
    <property type="match status" value="1"/>
</dbReference>
<dbReference type="InterPro" id="IPR020845">
    <property type="entry name" value="AMP-binding_CS"/>
</dbReference>
<dbReference type="GO" id="GO:0043041">
    <property type="term" value="P:amino acid activation for nonribosomal peptide biosynthetic process"/>
    <property type="evidence" value="ECO:0007669"/>
    <property type="project" value="TreeGrafter"/>
</dbReference>
<evidence type="ECO:0000313" key="7">
    <source>
        <dbReference type="EMBL" id="RMH93584.1"/>
    </source>
</evidence>
<dbReference type="Pfam" id="PF13193">
    <property type="entry name" value="AMP-binding_C"/>
    <property type="match status" value="1"/>
</dbReference>
<dbReference type="AlphaFoldDB" id="A0A3M2I5P0"/>
<dbReference type="Pfam" id="PF00668">
    <property type="entry name" value="Condensation"/>
    <property type="match status" value="1"/>
</dbReference>
<sequence>MPCGRCPRHAATSGIAARPLATATGKPRRRRRATKRAGAGVELRARRRGRHAVTLEELLDNLDRRGIEIRANGDQLAFRAPAGALDDTLKSALRLHKAHLLTRLDHTGEPAHAALLPDPATRHAPFPLTPIQQAYLVGRSRALHHGGVAAHSYVELEHPTATLAQAEDALNTVIQRHDMLRVIIHADGTQRVLREVPRYAIDCIDLRNTDTAAVHALRSEMESQVRPTERWPLFEIRASLHPHALRLHVSIDLMTLDAWSCQLFFMEWFSLIDGATLPAPPALQCRDYLQYLHGEALAARRASAQAYWDTRLPTLPAAPQLPAGRHHVASTRFTRLRGEIEAADWLRFKAHCRTHRVTPSTALATLFANVLSQWSDNEAVTLNMTLFNRQPLHPEVQRVLGEFTNNTLLDFDHMDRPFLAQVQAAQERLLEHIEHSLVEGVDLLRQLARQRHDFSGSLMPVVFTSLLLGESGTSFADLGWREVYGLSQTPQVTFDHQLREERDRLLFNWDLAESALDVPAMRCMLERYLDALRTLCRDQRAWQRRVDREPPPAQAALRARINAMDTRCDDAARTLIEPFLRQTQRHPGRTAVTDADNRTLSYAALLDWSLALAASLRQASVCLGDRVLIQLPKGAGQIASVLACHLCGAVYVPVSMDTPPGRLQALIVQAQPKALMQSSGAPAIQPGLPRIDAGAPTAAPSDTPMTAAPIHGDHAAYILFTSGSTGTPKGVEMTHNAVRNTLDDMRQRFGGDGDDRVFALSALNFDLSVYDLFAPLAWGGGIVMPSEGSERDPEHWHRQLHTHGVTIWNSVPALLDMLVTWCEAQQATLPEHLRLVLLSGDWIPLELPGRLRKLAPNARIIALGGATEAAIWSNWQDATEVPDDWPSIPYGRPLSRQCYRVLDRYFHDRPDQVAGDLHIGGAGLARGYWRDPTRTAEAFFTHPRDGQRLYRTGDRARYWPDGTLEFLGRLDHQVKIGGHRIELGEIEAVLKTHPQVRQAAVTVQSRPGQKMLVGYIVADASDGLDQALKEYLAYRLPPYMVPRHLVPLATLPLSANGKIDRQALPPVQPTATPAQPITEHQQILLEVLRECTGLPTLALDDNFFEAGATSVKLVLAHGQLQQRLKRTFPVTHLFAFPCLRALEQALGRDGADNLPAHRQRRARGQHLTF</sequence>
<dbReference type="GO" id="GO:0031177">
    <property type="term" value="F:phosphopantetheine binding"/>
    <property type="evidence" value="ECO:0007669"/>
    <property type="project" value="TreeGrafter"/>
</dbReference>
<dbReference type="SUPFAM" id="SSF47336">
    <property type="entry name" value="ACP-like"/>
    <property type="match status" value="1"/>
</dbReference>
<dbReference type="GO" id="GO:0000036">
    <property type="term" value="F:acyl carrier activity"/>
    <property type="evidence" value="ECO:0007669"/>
    <property type="project" value="TreeGrafter"/>
</dbReference>
<dbReference type="SUPFAM" id="SSF56801">
    <property type="entry name" value="Acetyl-CoA synthetase-like"/>
    <property type="match status" value="1"/>
</dbReference>
<dbReference type="EMBL" id="RFLY01000005">
    <property type="protein sequence ID" value="RMH93584.1"/>
    <property type="molecule type" value="Genomic_DNA"/>
</dbReference>
<comment type="caution">
    <text evidence="7">The sequence shown here is derived from an EMBL/GenBank/DDBJ whole genome shotgun (WGS) entry which is preliminary data.</text>
</comment>
<keyword evidence="2" id="KW-0596">Phosphopantetheine</keyword>
<proteinExistence type="predicted"/>
<dbReference type="InterPro" id="IPR045851">
    <property type="entry name" value="AMP-bd_C_sf"/>
</dbReference>
<dbReference type="Pfam" id="PF00501">
    <property type="entry name" value="AMP-binding"/>
    <property type="match status" value="1"/>
</dbReference>
<dbReference type="InterPro" id="IPR001242">
    <property type="entry name" value="Condensation_dom"/>
</dbReference>
<dbReference type="Gene3D" id="3.30.559.30">
    <property type="entry name" value="Nonribosomal peptide synthetase, condensation domain"/>
    <property type="match status" value="1"/>
</dbReference>
<feature type="compositionally biased region" description="Basic residues" evidence="5">
    <location>
        <begin position="26"/>
        <end position="35"/>
    </location>
</feature>
<dbReference type="InterPro" id="IPR025110">
    <property type="entry name" value="AMP-bd_C"/>
</dbReference>
<dbReference type="GO" id="GO:0016874">
    <property type="term" value="F:ligase activity"/>
    <property type="evidence" value="ECO:0007669"/>
    <property type="project" value="UniProtKB-KW"/>
</dbReference>
<dbReference type="InterPro" id="IPR009081">
    <property type="entry name" value="PP-bd_ACP"/>
</dbReference>
<dbReference type="Gene3D" id="1.10.10.1830">
    <property type="entry name" value="Non-ribosomal peptide synthase, adenylation domain"/>
    <property type="match status" value="1"/>
</dbReference>
<evidence type="ECO:0000256" key="4">
    <source>
        <dbReference type="ARBA" id="ARBA00022598"/>
    </source>
</evidence>